<dbReference type="InterPro" id="IPR016032">
    <property type="entry name" value="Sig_transdc_resp-reg_C-effctor"/>
</dbReference>
<dbReference type="Pfam" id="PF00072">
    <property type="entry name" value="Response_reg"/>
    <property type="match status" value="1"/>
</dbReference>
<evidence type="ECO:0000313" key="8">
    <source>
        <dbReference type="EMBL" id="MFC4110490.1"/>
    </source>
</evidence>
<reference evidence="9" key="1">
    <citation type="journal article" date="2019" name="Int. J. Syst. Evol. Microbiol.">
        <title>The Global Catalogue of Microorganisms (GCM) 10K type strain sequencing project: providing services to taxonomists for standard genome sequencing and annotation.</title>
        <authorList>
            <consortium name="The Broad Institute Genomics Platform"/>
            <consortium name="The Broad Institute Genome Sequencing Center for Infectious Disease"/>
            <person name="Wu L."/>
            <person name="Ma J."/>
        </authorList>
    </citation>
    <scope>NUCLEOTIDE SEQUENCE [LARGE SCALE GENOMIC DNA]</scope>
    <source>
        <strain evidence="9">2902at01</strain>
    </source>
</reference>
<proteinExistence type="predicted"/>
<sequence>MITTWQASNPPPDVVMMDVRMPHMNGIEATRQICAALETASVRVLVLTTFDLDEYVYAALQAGARGFLTKDATAAELLAGVRVVASGEALLAPSVTRRLIAAFARQTPPATAPPGLEILIDREREVFALIILGRSNIEIAQELHVSLGTVKTHTGRVLGKLAARDRAQFVISAYETGLVRPKPR</sequence>
<dbReference type="Proteomes" id="UP001595868">
    <property type="component" value="Unassembled WGS sequence"/>
</dbReference>
<dbReference type="PANTHER" id="PTHR43214:SF24">
    <property type="entry name" value="TRANSCRIPTIONAL REGULATORY PROTEIN NARL-RELATED"/>
    <property type="match status" value="1"/>
</dbReference>
<dbReference type="PROSITE" id="PS00622">
    <property type="entry name" value="HTH_LUXR_1"/>
    <property type="match status" value="1"/>
</dbReference>
<keyword evidence="1 5" id="KW-0597">Phosphoprotein</keyword>
<feature type="modified residue" description="4-aspartylphosphate" evidence="5">
    <location>
        <position position="18"/>
    </location>
</feature>
<evidence type="ECO:0000259" key="7">
    <source>
        <dbReference type="PROSITE" id="PS50110"/>
    </source>
</evidence>
<evidence type="ECO:0000313" key="9">
    <source>
        <dbReference type="Proteomes" id="UP001595868"/>
    </source>
</evidence>
<comment type="caution">
    <text evidence="8">The sequence shown here is derived from an EMBL/GenBank/DDBJ whole genome shotgun (WGS) entry which is preliminary data.</text>
</comment>
<dbReference type="SUPFAM" id="SSF46894">
    <property type="entry name" value="C-terminal effector domain of the bipartite response regulators"/>
    <property type="match status" value="1"/>
</dbReference>
<dbReference type="InterPro" id="IPR011006">
    <property type="entry name" value="CheY-like_superfamily"/>
</dbReference>
<keyword evidence="4" id="KW-0804">Transcription</keyword>
<feature type="domain" description="Response regulatory" evidence="7">
    <location>
        <begin position="1"/>
        <end position="85"/>
    </location>
</feature>
<keyword evidence="3" id="KW-0238">DNA-binding</keyword>
<evidence type="ECO:0000256" key="4">
    <source>
        <dbReference type="ARBA" id="ARBA00023163"/>
    </source>
</evidence>
<evidence type="ECO:0000256" key="5">
    <source>
        <dbReference type="PROSITE-ProRule" id="PRU00169"/>
    </source>
</evidence>
<dbReference type="SUPFAM" id="SSF52172">
    <property type="entry name" value="CheY-like"/>
    <property type="match status" value="1"/>
</dbReference>
<dbReference type="InterPro" id="IPR001789">
    <property type="entry name" value="Sig_transdc_resp-reg_receiver"/>
</dbReference>
<accession>A0ABV8KWC4</accession>
<evidence type="ECO:0000256" key="3">
    <source>
        <dbReference type="ARBA" id="ARBA00023125"/>
    </source>
</evidence>
<dbReference type="PANTHER" id="PTHR43214">
    <property type="entry name" value="TWO-COMPONENT RESPONSE REGULATOR"/>
    <property type="match status" value="1"/>
</dbReference>
<dbReference type="CDD" id="cd17535">
    <property type="entry name" value="REC_NarL-like"/>
    <property type="match status" value="1"/>
</dbReference>
<dbReference type="InterPro" id="IPR039420">
    <property type="entry name" value="WalR-like"/>
</dbReference>
<dbReference type="RefSeq" id="WP_377552940.1">
    <property type="nucleotide sequence ID" value="NZ_JBHSBN010000043.1"/>
</dbReference>
<dbReference type="PROSITE" id="PS50043">
    <property type="entry name" value="HTH_LUXR_2"/>
    <property type="match status" value="1"/>
</dbReference>
<dbReference type="Pfam" id="PF00196">
    <property type="entry name" value="GerE"/>
    <property type="match status" value="1"/>
</dbReference>
<evidence type="ECO:0000259" key="6">
    <source>
        <dbReference type="PROSITE" id="PS50043"/>
    </source>
</evidence>
<gene>
    <name evidence="8" type="ORF">ACFOX0_31795</name>
</gene>
<dbReference type="InterPro" id="IPR058245">
    <property type="entry name" value="NreC/VraR/RcsB-like_REC"/>
</dbReference>
<dbReference type="EMBL" id="JBHSBN010000043">
    <property type="protein sequence ID" value="MFC4110490.1"/>
    <property type="molecule type" value="Genomic_DNA"/>
</dbReference>
<evidence type="ECO:0000256" key="2">
    <source>
        <dbReference type="ARBA" id="ARBA00023015"/>
    </source>
</evidence>
<evidence type="ECO:0000256" key="1">
    <source>
        <dbReference type="ARBA" id="ARBA00022553"/>
    </source>
</evidence>
<dbReference type="InterPro" id="IPR000792">
    <property type="entry name" value="Tscrpt_reg_LuxR_C"/>
</dbReference>
<dbReference type="PROSITE" id="PS50110">
    <property type="entry name" value="RESPONSE_REGULATORY"/>
    <property type="match status" value="1"/>
</dbReference>
<name>A0ABV8KWC4_9ACTN</name>
<dbReference type="CDD" id="cd06170">
    <property type="entry name" value="LuxR_C_like"/>
    <property type="match status" value="1"/>
</dbReference>
<organism evidence="8 9">
    <name type="scientific">Micromonospora zhanjiangensis</name>
    <dbReference type="NCBI Taxonomy" id="1522057"/>
    <lineage>
        <taxon>Bacteria</taxon>
        <taxon>Bacillati</taxon>
        <taxon>Actinomycetota</taxon>
        <taxon>Actinomycetes</taxon>
        <taxon>Micromonosporales</taxon>
        <taxon>Micromonosporaceae</taxon>
        <taxon>Micromonospora</taxon>
    </lineage>
</organism>
<dbReference type="Gene3D" id="3.40.50.2300">
    <property type="match status" value="1"/>
</dbReference>
<dbReference type="SMART" id="SM00448">
    <property type="entry name" value="REC"/>
    <property type="match status" value="1"/>
</dbReference>
<dbReference type="PRINTS" id="PR00038">
    <property type="entry name" value="HTHLUXR"/>
</dbReference>
<keyword evidence="2" id="KW-0805">Transcription regulation</keyword>
<protein>
    <submittedName>
        <fullName evidence="8">Response regulator</fullName>
    </submittedName>
</protein>
<dbReference type="SMART" id="SM00421">
    <property type="entry name" value="HTH_LUXR"/>
    <property type="match status" value="1"/>
</dbReference>
<feature type="domain" description="HTH luxR-type" evidence="6">
    <location>
        <begin position="112"/>
        <end position="177"/>
    </location>
</feature>
<keyword evidence="9" id="KW-1185">Reference proteome</keyword>